<gene>
    <name evidence="1" type="ORF">EWV77_17515</name>
</gene>
<sequence>MPLLGFISNLSAIAELLGKLLQHIIGIHLSIAGRKFLQEFAGNPDRFIDGEIQNRLEKA</sequence>
<protein>
    <submittedName>
        <fullName evidence="1">Uncharacterized protein</fullName>
    </submittedName>
</protein>
<reference evidence="1 2" key="1">
    <citation type="submission" date="2019-01" db="EMBL/GenBank/DDBJ databases">
        <title>Coherence of Microcystis species and biogeography revealed through population genomics.</title>
        <authorList>
            <person name="Perez-Carrascal O.M."/>
            <person name="Terrat Y."/>
            <person name="Giani A."/>
            <person name="Fortin N."/>
            <person name="Tromas N."/>
            <person name="Shapiro B.J."/>
        </authorList>
    </citation>
    <scope>NUCLEOTIDE SEQUENCE [LARGE SCALE GENOMIC DNA]</scope>
    <source>
        <strain evidence="1">Mv_BB_P_19951000_S68D</strain>
    </source>
</reference>
<dbReference type="AlphaFoldDB" id="A0A552HFR4"/>
<name>A0A552HFR4_MICVR</name>
<accession>A0A552HFR4</accession>
<evidence type="ECO:0000313" key="1">
    <source>
        <dbReference type="EMBL" id="TRU70063.1"/>
    </source>
</evidence>
<dbReference type="EMBL" id="SFAZ01000253">
    <property type="protein sequence ID" value="TRU70063.1"/>
    <property type="molecule type" value="Genomic_DNA"/>
</dbReference>
<proteinExistence type="predicted"/>
<organism evidence="1 2">
    <name type="scientific">Microcystis viridis Mv_BB_P_19951000_S68D</name>
    <dbReference type="NCBI Taxonomy" id="2486270"/>
    <lineage>
        <taxon>Bacteria</taxon>
        <taxon>Bacillati</taxon>
        <taxon>Cyanobacteriota</taxon>
        <taxon>Cyanophyceae</taxon>
        <taxon>Oscillatoriophycideae</taxon>
        <taxon>Chroococcales</taxon>
        <taxon>Microcystaceae</taxon>
        <taxon>Microcystis</taxon>
    </lineage>
</organism>
<dbReference type="Proteomes" id="UP000320674">
    <property type="component" value="Unassembled WGS sequence"/>
</dbReference>
<comment type="caution">
    <text evidence="1">The sequence shown here is derived from an EMBL/GenBank/DDBJ whole genome shotgun (WGS) entry which is preliminary data.</text>
</comment>
<evidence type="ECO:0000313" key="2">
    <source>
        <dbReference type="Proteomes" id="UP000320674"/>
    </source>
</evidence>